<evidence type="ECO:0000313" key="1">
    <source>
        <dbReference type="EMBL" id="GAB88391.1"/>
    </source>
</evidence>
<dbReference type="SUPFAM" id="SSF55961">
    <property type="entry name" value="Bet v1-like"/>
    <property type="match status" value="1"/>
</dbReference>
<dbReference type="InterPro" id="IPR023393">
    <property type="entry name" value="START-like_dom_sf"/>
</dbReference>
<dbReference type="STRING" id="1108045.GORHZ_018_00520"/>
<dbReference type="EMBL" id="BAHC01000018">
    <property type="protein sequence ID" value="GAB88391.1"/>
    <property type="molecule type" value="Genomic_DNA"/>
</dbReference>
<gene>
    <name evidence="1" type="ORF">GORHZ_018_00520</name>
</gene>
<reference evidence="1 2" key="1">
    <citation type="submission" date="2012-08" db="EMBL/GenBank/DDBJ databases">
        <title>Whole genome shotgun sequence of Gordonia rhizosphera NBRC 16068.</title>
        <authorList>
            <person name="Takarada H."/>
            <person name="Isaki S."/>
            <person name="Hosoyama A."/>
            <person name="Tsuchikane K."/>
            <person name="Katsumata H."/>
            <person name="Baba S."/>
            <person name="Ohji S."/>
            <person name="Yamazaki S."/>
            <person name="Fujita N."/>
        </authorList>
    </citation>
    <scope>NUCLEOTIDE SEQUENCE [LARGE SCALE GENOMIC DNA]</scope>
    <source>
        <strain evidence="1 2">NBRC 16068</strain>
    </source>
</reference>
<comment type="caution">
    <text evidence="1">The sequence shown here is derived from an EMBL/GenBank/DDBJ whole genome shotgun (WGS) entry which is preliminary data.</text>
</comment>
<accession>K6W3U9</accession>
<dbReference type="CDD" id="cd07812">
    <property type="entry name" value="SRPBCC"/>
    <property type="match status" value="1"/>
</dbReference>
<evidence type="ECO:0000313" key="2">
    <source>
        <dbReference type="Proteomes" id="UP000008363"/>
    </source>
</evidence>
<keyword evidence="2" id="KW-1185">Reference proteome</keyword>
<name>K6W3U9_9ACTN</name>
<organism evidence="1 2">
    <name type="scientific">Gordonia rhizosphera NBRC 16068</name>
    <dbReference type="NCBI Taxonomy" id="1108045"/>
    <lineage>
        <taxon>Bacteria</taxon>
        <taxon>Bacillati</taxon>
        <taxon>Actinomycetota</taxon>
        <taxon>Actinomycetes</taxon>
        <taxon>Mycobacteriales</taxon>
        <taxon>Gordoniaceae</taxon>
        <taxon>Gordonia</taxon>
    </lineage>
</organism>
<protein>
    <recommendedName>
        <fullName evidence="3">Polyketide cyclase/dehydrase</fullName>
    </recommendedName>
</protein>
<proteinExistence type="predicted"/>
<dbReference type="Gene3D" id="3.30.530.20">
    <property type="match status" value="1"/>
</dbReference>
<evidence type="ECO:0008006" key="3">
    <source>
        <dbReference type="Google" id="ProtNLM"/>
    </source>
</evidence>
<dbReference type="AlphaFoldDB" id="K6W3U9"/>
<dbReference type="Proteomes" id="UP000008363">
    <property type="component" value="Unassembled WGS sequence"/>
</dbReference>
<sequence length="146" mass="16617">MTTLTKHTHSIHIDAPVQKVFGWIEVPANYVSVMQALESSALDLAEVTTTPEGTVADYKIKFRELGMHLTATMTREDYVRNERITDHSSLGVFHMMFVEPDDTGTKLTFVWDASKLMKMIDATFYHTDKHIDQALEKIKKEVEALS</sequence>
<dbReference type="OrthoDB" id="5148624at2"/>
<dbReference type="RefSeq" id="WP_006329699.1">
    <property type="nucleotide sequence ID" value="NZ_BAHC01000018.1"/>
</dbReference>